<dbReference type="GO" id="GO:0032259">
    <property type="term" value="P:methylation"/>
    <property type="evidence" value="ECO:0007669"/>
    <property type="project" value="UniProtKB-KW"/>
</dbReference>
<reference evidence="4 5" key="1">
    <citation type="journal article" date="2010" name="Cell">
        <title>The genome of Naegleria gruberi illuminates early eukaryotic versatility.</title>
        <authorList>
            <person name="Fritz-Laylin L.K."/>
            <person name="Prochnik S.E."/>
            <person name="Ginger M.L."/>
            <person name="Dacks J.B."/>
            <person name="Carpenter M.L."/>
            <person name="Field M.C."/>
            <person name="Kuo A."/>
            <person name="Paredez A."/>
            <person name="Chapman J."/>
            <person name="Pham J."/>
            <person name="Shu S."/>
            <person name="Neupane R."/>
            <person name="Cipriano M."/>
            <person name="Mancuso J."/>
            <person name="Tu H."/>
            <person name="Salamov A."/>
            <person name="Lindquist E."/>
            <person name="Shapiro H."/>
            <person name="Lucas S."/>
            <person name="Grigoriev I.V."/>
            <person name="Cande W.Z."/>
            <person name="Fulton C."/>
            <person name="Rokhsar D.S."/>
            <person name="Dawson S.C."/>
        </authorList>
    </citation>
    <scope>NUCLEOTIDE SEQUENCE [LARGE SCALE GENOMIC DNA]</scope>
    <source>
        <strain evidence="4 5">NEG-M</strain>
    </source>
</reference>
<accession>D2V8M8</accession>
<dbReference type="KEGG" id="ngr:NAEGRDRAFT_32025"/>
<dbReference type="Pfam" id="PF13847">
    <property type="entry name" value="Methyltransf_31"/>
    <property type="match status" value="1"/>
</dbReference>
<dbReference type="OrthoDB" id="506498at2759"/>
<dbReference type="STRING" id="5762.D2V8M8"/>
<keyword evidence="2" id="KW-0808">Transferase</keyword>
<dbReference type="InterPro" id="IPR051052">
    <property type="entry name" value="Diverse_substrate_MTase"/>
</dbReference>
<dbReference type="Gene3D" id="3.40.50.150">
    <property type="entry name" value="Vaccinia Virus protein VP39"/>
    <property type="match status" value="1"/>
</dbReference>
<dbReference type="OMA" id="GPYWPAE"/>
<evidence type="ECO:0000256" key="2">
    <source>
        <dbReference type="ARBA" id="ARBA00022679"/>
    </source>
</evidence>
<proteinExistence type="predicted"/>
<evidence type="ECO:0000313" key="5">
    <source>
        <dbReference type="Proteomes" id="UP000006671"/>
    </source>
</evidence>
<dbReference type="GO" id="GO:0008757">
    <property type="term" value="F:S-adenosylmethionine-dependent methyltransferase activity"/>
    <property type="evidence" value="ECO:0007669"/>
    <property type="project" value="InterPro"/>
</dbReference>
<dbReference type="InParanoid" id="D2V8M8"/>
<evidence type="ECO:0000313" key="4">
    <source>
        <dbReference type="EMBL" id="EFC46716.1"/>
    </source>
</evidence>
<keyword evidence="1" id="KW-0489">Methyltransferase</keyword>
<feature type="domain" description="Methyltransferase" evidence="3">
    <location>
        <begin position="49"/>
        <end position="171"/>
    </location>
</feature>
<dbReference type="SUPFAM" id="SSF53335">
    <property type="entry name" value="S-adenosyl-L-methionine-dependent methyltransferases"/>
    <property type="match status" value="1"/>
</dbReference>
<sequence length="299" mass="34467">MSLTTNSQQENVTKLFTGSSHTEMYAKYRPTYPDELFEQIVALNCSKDQKKLNILDVGCGSGQASFSLAKYAKLLVGVDPSENQIKQAKQKESQSNIQGCKFDFIVGTDVNLLECVNQLESFHQSTTCENQFDLIVVAQSLHWFNFETFFNNVSKMLAPNGVFAAWTYTLNSFEGEHGETATNTLNNFYNEEMWKPGYWAKERKYVDDEYRSIEQYMPYPSNHKRLVLDYRKSMPLAAYISYISTWSSIESFGKKNGEEKKKQLLEKLKTDLMNDLKLESDSDEVQVLWKIHTITTTRK</sequence>
<dbReference type="eggNOG" id="KOG3010">
    <property type="taxonomic scope" value="Eukaryota"/>
</dbReference>
<dbReference type="InterPro" id="IPR029063">
    <property type="entry name" value="SAM-dependent_MTases_sf"/>
</dbReference>
<dbReference type="CDD" id="cd02440">
    <property type="entry name" value="AdoMet_MTases"/>
    <property type="match status" value="1"/>
</dbReference>
<dbReference type="AlphaFoldDB" id="D2V8M8"/>
<dbReference type="InterPro" id="IPR025714">
    <property type="entry name" value="Methyltranfer_dom"/>
</dbReference>
<gene>
    <name evidence="4" type="ORF">NAEGRDRAFT_32025</name>
</gene>
<dbReference type="PANTHER" id="PTHR44942:SF4">
    <property type="entry name" value="METHYLTRANSFERASE TYPE 11 DOMAIN-CONTAINING PROTEIN"/>
    <property type="match status" value="1"/>
</dbReference>
<evidence type="ECO:0000256" key="1">
    <source>
        <dbReference type="ARBA" id="ARBA00022603"/>
    </source>
</evidence>
<dbReference type="VEuPathDB" id="AmoebaDB:NAEGRDRAFT_32025"/>
<name>D2V8M8_NAEGR</name>
<dbReference type="RefSeq" id="XP_002679460.1">
    <property type="nucleotide sequence ID" value="XM_002679414.1"/>
</dbReference>
<dbReference type="Proteomes" id="UP000006671">
    <property type="component" value="Unassembled WGS sequence"/>
</dbReference>
<organism evidence="5">
    <name type="scientific">Naegleria gruberi</name>
    <name type="common">Amoeba</name>
    <dbReference type="NCBI Taxonomy" id="5762"/>
    <lineage>
        <taxon>Eukaryota</taxon>
        <taxon>Discoba</taxon>
        <taxon>Heterolobosea</taxon>
        <taxon>Tetramitia</taxon>
        <taxon>Eutetramitia</taxon>
        <taxon>Vahlkampfiidae</taxon>
        <taxon>Naegleria</taxon>
    </lineage>
</organism>
<dbReference type="EMBL" id="GG738857">
    <property type="protein sequence ID" value="EFC46716.1"/>
    <property type="molecule type" value="Genomic_DNA"/>
</dbReference>
<evidence type="ECO:0000259" key="3">
    <source>
        <dbReference type="Pfam" id="PF13847"/>
    </source>
</evidence>
<protein>
    <submittedName>
        <fullName evidence="4">Predicted protein</fullName>
    </submittedName>
</protein>
<dbReference type="GeneID" id="8860041"/>
<dbReference type="PANTHER" id="PTHR44942">
    <property type="entry name" value="METHYLTRANSF_11 DOMAIN-CONTAINING PROTEIN"/>
    <property type="match status" value="1"/>
</dbReference>
<keyword evidence="5" id="KW-1185">Reference proteome</keyword>